<dbReference type="VEuPathDB" id="FungiDB:HMPREF1541_06611"/>
<dbReference type="AlphaFoldDB" id="W2RS82"/>
<reference evidence="2 3" key="1">
    <citation type="submission" date="2013-03" db="EMBL/GenBank/DDBJ databases">
        <title>The Genome Sequence of Phialophora europaea CBS 101466.</title>
        <authorList>
            <consortium name="The Broad Institute Genomics Platform"/>
            <person name="Cuomo C."/>
            <person name="de Hoog S."/>
            <person name="Gorbushina A."/>
            <person name="Walker B."/>
            <person name="Young S.K."/>
            <person name="Zeng Q."/>
            <person name="Gargeya S."/>
            <person name="Fitzgerald M."/>
            <person name="Haas B."/>
            <person name="Abouelleil A."/>
            <person name="Allen A.W."/>
            <person name="Alvarado L."/>
            <person name="Arachchi H.M."/>
            <person name="Berlin A.M."/>
            <person name="Chapman S.B."/>
            <person name="Gainer-Dewar J."/>
            <person name="Goldberg J."/>
            <person name="Griggs A."/>
            <person name="Gujja S."/>
            <person name="Hansen M."/>
            <person name="Howarth C."/>
            <person name="Imamovic A."/>
            <person name="Ireland A."/>
            <person name="Larimer J."/>
            <person name="McCowan C."/>
            <person name="Murphy C."/>
            <person name="Pearson M."/>
            <person name="Poon T.W."/>
            <person name="Priest M."/>
            <person name="Roberts A."/>
            <person name="Saif S."/>
            <person name="Shea T."/>
            <person name="Sisk P."/>
            <person name="Sykes S."/>
            <person name="Wortman J."/>
            <person name="Nusbaum C."/>
            <person name="Birren B."/>
        </authorList>
    </citation>
    <scope>NUCLEOTIDE SEQUENCE [LARGE SCALE GENOMIC DNA]</scope>
    <source>
        <strain evidence="2 3">CBS 101466</strain>
    </source>
</reference>
<sequence length="154" mass="16034">MALTALVLCGKMPAHIQGLSKLLAPDGYDIIHVCSTLPSALSELPALLGDQTPPPTPSSGYGSNLTSATPIPGTAVRAILVGGGYSPDDFAQIKNACDAVRPLPYFRADISKPRPDGAAPTGPPAPEELRRRVLEAMAGAEREGQGWKAGVYLF</sequence>
<evidence type="ECO:0000256" key="1">
    <source>
        <dbReference type="SAM" id="MobiDB-lite"/>
    </source>
</evidence>
<name>W2RS82_CYPE1</name>
<organism evidence="2 3">
    <name type="scientific">Cyphellophora europaea (strain CBS 101466)</name>
    <name type="common">Phialophora europaea</name>
    <dbReference type="NCBI Taxonomy" id="1220924"/>
    <lineage>
        <taxon>Eukaryota</taxon>
        <taxon>Fungi</taxon>
        <taxon>Dikarya</taxon>
        <taxon>Ascomycota</taxon>
        <taxon>Pezizomycotina</taxon>
        <taxon>Eurotiomycetes</taxon>
        <taxon>Chaetothyriomycetidae</taxon>
        <taxon>Chaetothyriales</taxon>
        <taxon>Cyphellophoraceae</taxon>
        <taxon>Cyphellophora</taxon>
    </lineage>
</organism>
<proteinExistence type="predicted"/>
<dbReference type="GeneID" id="19973950"/>
<dbReference type="eggNOG" id="ENOG502T0ZY">
    <property type="taxonomic scope" value="Eukaryota"/>
</dbReference>
<evidence type="ECO:0000313" key="2">
    <source>
        <dbReference type="EMBL" id="ETN38574.1"/>
    </source>
</evidence>
<protein>
    <submittedName>
        <fullName evidence="2">Uncharacterized protein</fullName>
    </submittedName>
</protein>
<feature type="region of interest" description="Disordered" evidence="1">
    <location>
        <begin position="46"/>
        <end position="66"/>
    </location>
</feature>
<evidence type="ECO:0000313" key="3">
    <source>
        <dbReference type="Proteomes" id="UP000030752"/>
    </source>
</evidence>
<accession>W2RS82</accession>
<dbReference type="Proteomes" id="UP000030752">
    <property type="component" value="Unassembled WGS sequence"/>
</dbReference>
<dbReference type="EMBL" id="KB822722">
    <property type="protein sequence ID" value="ETN38574.1"/>
    <property type="molecule type" value="Genomic_DNA"/>
</dbReference>
<dbReference type="HOGENOM" id="CLU_1815768_0_0_1"/>
<keyword evidence="3" id="KW-1185">Reference proteome</keyword>
<dbReference type="InParanoid" id="W2RS82"/>
<gene>
    <name evidence="2" type="ORF">HMPREF1541_06611</name>
</gene>
<dbReference type="RefSeq" id="XP_008719163.1">
    <property type="nucleotide sequence ID" value="XM_008720941.1"/>
</dbReference>
<dbReference type="OrthoDB" id="3649348at2759"/>